<sequence>MYNKRYSLDPHDFLTFNLAISDASISIFGYSRGILEIFNVFRDDGFLVTSIWTCQVAGFLIFLFGLVSINTLTAISVIRYIKACQPNQAHKVDKKNITLTMLMIWVAAIFWSTAPLLGWGSYTDLKYGTCEIDWIKATFSTIYKSYVIGVFIFGFFIPVSIMIFCYVSIVRTVRSSHKAIRGEEISQKQRIMERNITQVSFVICSAFLLAWSPYAVISMWSACGFQVPALTNVLASLFAKSASFYNPFIYIGMSSKFRKDIVTLVRCLKKDKKSATQMPTLVLDQRNDPAAYPNWQGYFTTKIAEDEMPDVEVNPVLGETIL</sequence>
<keyword evidence="2" id="KW-0600">Photoreceptor protein</keyword>
<dbReference type="PRINTS" id="PR00237">
    <property type="entry name" value="GPCRRHODOPSN"/>
</dbReference>
<feature type="transmembrane region" description="Helical" evidence="12">
    <location>
        <begin position="50"/>
        <end position="78"/>
    </location>
</feature>
<keyword evidence="15" id="KW-1185">Reference proteome</keyword>
<evidence type="ECO:0000313" key="15">
    <source>
        <dbReference type="Proteomes" id="UP000826234"/>
    </source>
</evidence>
<accession>A0ABQ7ST87</accession>
<evidence type="ECO:0000313" key="14">
    <source>
        <dbReference type="EMBL" id="KAH0620559.1"/>
    </source>
</evidence>
<dbReference type="Proteomes" id="UP000826234">
    <property type="component" value="Unassembled WGS sequence"/>
</dbReference>
<keyword evidence="8" id="KW-0297">G-protein coupled receptor</keyword>
<dbReference type="InterPro" id="IPR050125">
    <property type="entry name" value="GPCR_opsins"/>
</dbReference>
<reference evidence="14 15" key="1">
    <citation type="journal article" date="2022" name="Gigascience">
        <title>A chromosome-level genome assembly and annotation of the desert horned lizard, Phrynosoma platyrhinos, provides insight into chromosomal rearrangements among reptiles.</title>
        <authorList>
            <person name="Koochekian N."/>
            <person name="Ascanio A."/>
            <person name="Farleigh K."/>
            <person name="Card D.C."/>
            <person name="Schield D.R."/>
            <person name="Castoe T.A."/>
            <person name="Jezkova T."/>
        </authorList>
    </citation>
    <scope>NUCLEOTIDE SEQUENCE [LARGE SCALE GENOMIC DNA]</scope>
    <source>
        <strain evidence="14">NK-2021</strain>
    </source>
</reference>
<evidence type="ECO:0000256" key="3">
    <source>
        <dbReference type="ARBA" id="ARBA00022606"/>
    </source>
</evidence>
<evidence type="ECO:0000256" key="4">
    <source>
        <dbReference type="ARBA" id="ARBA00022692"/>
    </source>
</evidence>
<keyword evidence="4 12" id="KW-0812">Transmembrane</keyword>
<dbReference type="Pfam" id="PF00001">
    <property type="entry name" value="7tm_1"/>
    <property type="match status" value="1"/>
</dbReference>
<feature type="transmembrane region" description="Helical" evidence="12">
    <location>
        <begin position="99"/>
        <end position="119"/>
    </location>
</feature>
<dbReference type="InterPro" id="IPR017452">
    <property type="entry name" value="GPCR_Rhodpsn_7TM"/>
</dbReference>
<dbReference type="Gene3D" id="1.20.1070.10">
    <property type="entry name" value="Rhodopsin 7-helix transmembrane proteins"/>
    <property type="match status" value="1"/>
</dbReference>
<dbReference type="SUPFAM" id="SSF81321">
    <property type="entry name" value="Family A G protein-coupled receptor-like"/>
    <property type="match status" value="1"/>
</dbReference>
<dbReference type="PROSITE" id="PS00238">
    <property type="entry name" value="OPSIN"/>
    <property type="match status" value="1"/>
</dbReference>
<keyword evidence="11" id="KW-0807">Transducer</keyword>
<evidence type="ECO:0000256" key="2">
    <source>
        <dbReference type="ARBA" id="ARBA00022543"/>
    </source>
</evidence>
<evidence type="ECO:0000259" key="13">
    <source>
        <dbReference type="PROSITE" id="PS50262"/>
    </source>
</evidence>
<evidence type="ECO:0000256" key="6">
    <source>
        <dbReference type="ARBA" id="ARBA00022989"/>
    </source>
</evidence>
<feature type="transmembrane region" description="Helical" evidence="12">
    <location>
        <begin position="146"/>
        <end position="169"/>
    </location>
</feature>
<protein>
    <recommendedName>
        <fullName evidence="13">G-protein coupled receptors family 1 profile domain-containing protein</fullName>
    </recommendedName>
</protein>
<feature type="domain" description="G-protein coupled receptors family 1 profile" evidence="13">
    <location>
        <begin position="1"/>
        <end position="250"/>
    </location>
</feature>
<keyword evidence="7" id="KW-0157">Chromophore</keyword>
<evidence type="ECO:0000256" key="5">
    <source>
        <dbReference type="ARBA" id="ARBA00022925"/>
    </source>
</evidence>
<evidence type="ECO:0000256" key="12">
    <source>
        <dbReference type="SAM" id="Phobius"/>
    </source>
</evidence>
<feature type="transmembrane region" description="Helical" evidence="12">
    <location>
        <begin position="12"/>
        <end position="30"/>
    </location>
</feature>
<dbReference type="PANTHER" id="PTHR24240">
    <property type="entry name" value="OPSIN"/>
    <property type="match status" value="1"/>
</dbReference>
<comment type="caution">
    <text evidence="14">The sequence shown here is derived from an EMBL/GenBank/DDBJ whole genome shotgun (WGS) entry which is preliminary data.</text>
</comment>
<keyword evidence="5" id="KW-0681">Retinal protein</keyword>
<proteinExistence type="predicted"/>
<evidence type="ECO:0000256" key="9">
    <source>
        <dbReference type="ARBA" id="ARBA00023136"/>
    </source>
</evidence>
<organism evidence="14 15">
    <name type="scientific">Phrynosoma platyrhinos</name>
    <name type="common">Desert horned lizard</name>
    <dbReference type="NCBI Taxonomy" id="52577"/>
    <lineage>
        <taxon>Eukaryota</taxon>
        <taxon>Metazoa</taxon>
        <taxon>Chordata</taxon>
        <taxon>Craniata</taxon>
        <taxon>Vertebrata</taxon>
        <taxon>Euteleostomi</taxon>
        <taxon>Lepidosauria</taxon>
        <taxon>Squamata</taxon>
        <taxon>Bifurcata</taxon>
        <taxon>Unidentata</taxon>
        <taxon>Episquamata</taxon>
        <taxon>Toxicofera</taxon>
        <taxon>Iguania</taxon>
        <taxon>Phrynosomatidae</taxon>
        <taxon>Phrynosomatinae</taxon>
        <taxon>Phrynosoma</taxon>
    </lineage>
</organism>
<evidence type="ECO:0000256" key="8">
    <source>
        <dbReference type="ARBA" id="ARBA00023040"/>
    </source>
</evidence>
<feature type="transmembrane region" description="Helical" evidence="12">
    <location>
        <begin position="229"/>
        <end position="251"/>
    </location>
</feature>
<dbReference type="InterPro" id="IPR000276">
    <property type="entry name" value="GPCR_Rhodpsn"/>
</dbReference>
<comment type="subcellular location">
    <subcellularLocation>
        <location evidence="1">Membrane</location>
        <topology evidence="1">Multi-pass membrane protein</topology>
    </subcellularLocation>
</comment>
<keyword evidence="6 12" id="KW-1133">Transmembrane helix</keyword>
<evidence type="ECO:0000256" key="7">
    <source>
        <dbReference type="ARBA" id="ARBA00022991"/>
    </source>
</evidence>
<keyword evidence="3" id="KW-0716">Sensory transduction</keyword>
<evidence type="ECO:0000256" key="11">
    <source>
        <dbReference type="ARBA" id="ARBA00023224"/>
    </source>
</evidence>
<dbReference type="EMBL" id="JAIPUX010003289">
    <property type="protein sequence ID" value="KAH0620559.1"/>
    <property type="molecule type" value="Genomic_DNA"/>
</dbReference>
<gene>
    <name evidence="14" type="ORF">JD844_021139</name>
</gene>
<name>A0ABQ7ST87_PHRPL</name>
<feature type="transmembrane region" description="Helical" evidence="12">
    <location>
        <begin position="196"/>
        <end position="217"/>
    </location>
</feature>
<dbReference type="InterPro" id="IPR027430">
    <property type="entry name" value="Retinal_BS"/>
</dbReference>
<dbReference type="PROSITE" id="PS50262">
    <property type="entry name" value="G_PROTEIN_RECEP_F1_2"/>
    <property type="match status" value="1"/>
</dbReference>
<evidence type="ECO:0000256" key="10">
    <source>
        <dbReference type="ARBA" id="ARBA00023170"/>
    </source>
</evidence>
<evidence type="ECO:0000256" key="1">
    <source>
        <dbReference type="ARBA" id="ARBA00004141"/>
    </source>
</evidence>
<keyword evidence="10" id="KW-0675">Receptor</keyword>
<keyword evidence="9 12" id="KW-0472">Membrane</keyword>